<evidence type="ECO:0000256" key="3">
    <source>
        <dbReference type="ARBA" id="ARBA00023163"/>
    </source>
</evidence>
<keyword evidence="3" id="KW-0804">Transcription</keyword>
<proteinExistence type="predicted"/>
<organism evidence="5 6">
    <name type="scientific">Pigmentiphaga litoralis</name>
    <dbReference type="NCBI Taxonomy" id="516702"/>
    <lineage>
        <taxon>Bacteria</taxon>
        <taxon>Pseudomonadati</taxon>
        <taxon>Pseudomonadota</taxon>
        <taxon>Betaproteobacteria</taxon>
        <taxon>Burkholderiales</taxon>
        <taxon>Alcaligenaceae</taxon>
        <taxon>Pigmentiphaga</taxon>
    </lineage>
</organism>
<dbReference type="SUPFAM" id="SSF48008">
    <property type="entry name" value="GntR ligand-binding domain-like"/>
    <property type="match status" value="1"/>
</dbReference>
<dbReference type="PROSITE" id="PS50949">
    <property type="entry name" value="HTH_GNTR"/>
    <property type="match status" value="1"/>
</dbReference>
<dbReference type="SUPFAM" id="SSF46785">
    <property type="entry name" value="Winged helix' DNA-binding domain"/>
    <property type="match status" value="1"/>
</dbReference>
<dbReference type="PRINTS" id="PR00035">
    <property type="entry name" value="HTHGNTR"/>
</dbReference>
<dbReference type="Pfam" id="PF00392">
    <property type="entry name" value="GntR"/>
    <property type="match status" value="1"/>
</dbReference>
<dbReference type="GO" id="GO:0003700">
    <property type="term" value="F:DNA-binding transcription factor activity"/>
    <property type="evidence" value="ECO:0007669"/>
    <property type="project" value="InterPro"/>
</dbReference>
<dbReference type="InterPro" id="IPR036390">
    <property type="entry name" value="WH_DNA-bd_sf"/>
</dbReference>
<dbReference type="InterPro" id="IPR011711">
    <property type="entry name" value="GntR_C"/>
</dbReference>
<evidence type="ECO:0000256" key="1">
    <source>
        <dbReference type="ARBA" id="ARBA00023015"/>
    </source>
</evidence>
<protein>
    <submittedName>
        <fullName evidence="5">DNA-binding GntR family transcriptional regulator</fullName>
    </submittedName>
</protein>
<evidence type="ECO:0000313" key="5">
    <source>
        <dbReference type="EMBL" id="NYE81895.1"/>
    </source>
</evidence>
<dbReference type="EMBL" id="JACBYR010000001">
    <property type="protein sequence ID" value="NYE81895.1"/>
    <property type="molecule type" value="Genomic_DNA"/>
</dbReference>
<keyword evidence="6" id="KW-1185">Reference proteome</keyword>
<evidence type="ECO:0000256" key="2">
    <source>
        <dbReference type="ARBA" id="ARBA00023125"/>
    </source>
</evidence>
<reference evidence="5 6" key="1">
    <citation type="submission" date="2020-07" db="EMBL/GenBank/DDBJ databases">
        <title>Genomic Encyclopedia of Type Strains, Phase IV (KMG-V): Genome sequencing to study the core and pangenomes of soil and plant-associated prokaryotes.</title>
        <authorList>
            <person name="Whitman W."/>
        </authorList>
    </citation>
    <scope>NUCLEOTIDE SEQUENCE [LARGE SCALE GENOMIC DNA]</scope>
    <source>
        <strain evidence="5 6">SAS40</strain>
    </source>
</reference>
<dbReference type="PANTHER" id="PTHR43537">
    <property type="entry name" value="TRANSCRIPTIONAL REGULATOR, GNTR FAMILY"/>
    <property type="match status" value="1"/>
</dbReference>
<dbReference type="Proteomes" id="UP000542125">
    <property type="component" value="Unassembled WGS sequence"/>
</dbReference>
<accession>A0A7Y9IS93</accession>
<feature type="domain" description="HTH gntR-type" evidence="4">
    <location>
        <begin position="9"/>
        <end position="76"/>
    </location>
</feature>
<dbReference type="InterPro" id="IPR036388">
    <property type="entry name" value="WH-like_DNA-bd_sf"/>
</dbReference>
<dbReference type="InterPro" id="IPR008920">
    <property type="entry name" value="TF_FadR/GntR_C"/>
</dbReference>
<sequence>MRSQKKVFTKASDRIRMEIEEAIKDGSLLPGESVDEAELALQYDVSRTPVREALLQLQAQGLLTSLPRGGMIVAKMDLQQLLSLWELLAELEGVAVRLACQRMTPEELDIIVRHHEASRKVAEADDVAGWQESNLRFHELIYRATRNPYLRQEVLRMRTRTGYYRRHAFAALGQIRNSFEQHRRVVEAFQKGDAESASSAMVDHMRPASDANGLTDFIVNLPKEVLAP</sequence>
<name>A0A7Y9IS93_9BURK</name>
<dbReference type="GO" id="GO:0003677">
    <property type="term" value="F:DNA binding"/>
    <property type="evidence" value="ECO:0007669"/>
    <property type="project" value="UniProtKB-KW"/>
</dbReference>
<dbReference type="Gene3D" id="1.20.120.530">
    <property type="entry name" value="GntR ligand-binding domain-like"/>
    <property type="match status" value="1"/>
</dbReference>
<evidence type="ECO:0000313" key="6">
    <source>
        <dbReference type="Proteomes" id="UP000542125"/>
    </source>
</evidence>
<gene>
    <name evidence="5" type="ORF">FHW18_001166</name>
</gene>
<keyword evidence="2 5" id="KW-0238">DNA-binding</keyword>
<dbReference type="SMART" id="SM00895">
    <property type="entry name" value="FCD"/>
    <property type="match status" value="1"/>
</dbReference>
<comment type="caution">
    <text evidence="5">The sequence shown here is derived from an EMBL/GenBank/DDBJ whole genome shotgun (WGS) entry which is preliminary data.</text>
</comment>
<dbReference type="RefSeq" id="WP_179584268.1">
    <property type="nucleotide sequence ID" value="NZ_JACBYR010000001.1"/>
</dbReference>
<dbReference type="AlphaFoldDB" id="A0A7Y9IS93"/>
<dbReference type="SMART" id="SM00345">
    <property type="entry name" value="HTH_GNTR"/>
    <property type="match status" value="1"/>
</dbReference>
<evidence type="ECO:0000259" key="4">
    <source>
        <dbReference type="PROSITE" id="PS50949"/>
    </source>
</evidence>
<dbReference type="InterPro" id="IPR000524">
    <property type="entry name" value="Tscrpt_reg_HTH_GntR"/>
</dbReference>
<dbReference type="Pfam" id="PF07729">
    <property type="entry name" value="FCD"/>
    <property type="match status" value="1"/>
</dbReference>
<dbReference type="PANTHER" id="PTHR43537:SF49">
    <property type="entry name" value="TRANSCRIPTIONAL REGULATORY PROTEIN"/>
    <property type="match status" value="1"/>
</dbReference>
<dbReference type="Gene3D" id="1.10.10.10">
    <property type="entry name" value="Winged helix-like DNA-binding domain superfamily/Winged helix DNA-binding domain"/>
    <property type="match status" value="1"/>
</dbReference>
<keyword evidence="1" id="KW-0805">Transcription regulation</keyword>